<name>Q3A723_SYNC1</name>
<accession>Q3A723</accession>
<evidence type="ECO:0000313" key="2">
    <source>
        <dbReference type="Proteomes" id="UP000002534"/>
    </source>
</evidence>
<dbReference type="InterPro" id="IPR014997">
    <property type="entry name" value="DUF1847"/>
</dbReference>
<reference evidence="2" key="1">
    <citation type="submission" date="2005-10" db="EMBL/GenBank/DDBJ databases">
        <title>Complete sequence of Pelobacter carbinolicus DSM 2380.</title>
        <authorList>
            <person name="Copeland A."/>
            <person name="Lucas S."/>
            <person name="Lapidus A."/>
            <person name="Barry K."/>
            <person name="Detter J.C."/>
            <person name="Glavina T."/>
            <person name="Hammon N."/>
            <person name="Israni S."/>
            <person name="Pitluck S."/>
            <person name="Chertkov O."/>
            <person name="Schmutz J."/>
            <person name="Larimer F."/>
            <person name="Land M."/>
            <person name="Kyrpides N."/>
            <person name="Ivanova N."/>
            <person name="Richardson P."/>
        </authorList>
    </citation>
    <scope>NUCLEOTIDE SEQUENCE [LARGE SCALE GENOMIC DNA]</scope>
    <source>
        <strain evidence="2">DSM 2380 / NBRC 103641 / GraBd1</strain>
    </source>
</reference>
<sequence length="167" mass="18083">MHTAPLETPALDEEQQRCLDSYNESDLHLMALADAAKGKGLNRIEEIVRFARAAGYSRLGIAHCVAVKDAGMRLEEMLVQAGFEITRIDCKVCKLPAAAVTANGRGIACNPIGQAQRLAEADTQLNISMGLCLGHDLLFHKHSQAPVTNLIVKDRTNGHHPLLALIP</sequence>
<gene>
    <name evidence="1" type="ordered locus">Pcar_0564</name>
</gene>
<organism evidence="1 2">
    <name type="scientific">Syntrophotalea carbinolica (strain DSM 2380 / NBRC 103641 / GraBd1)</name>
    <name type="common">Pelobacter carbinolicus</name>
    <dbReference type="NCBI Taxonomy" id="338963"/>
    <lineage>
        <taxon>Bacteria</taxon>
        <taxon>Pseudomonadati</taxon>
        <taxon>Thermodesulfobacteriota</taxon>
        <taxon>Desulfuromonadia</taxon>
        <taxon>Desulfuromonadales</taxon>
        <taxon>Syntrophotaleaceae</taxon>
        <taxon>Syntrophotalea</taxon>
    </lineage>
</organism>
<evidence type="ECO:0000313" key="1">
    <source>
        <dbReference type="EMBL" id="ABA87824.2"/>
    </source>
</evidence>
<dbReference type="KEGG" id="pca:Pcar_0564"/>
<reference evidence="1 2" key="2">
    <citation type="journal article" date="2012" name="BMC Genomics">
        <title>The genome of Pelobacter carbinolicus reveals surprising metabolic capabilities and physiological features.</title>
        <authorList>
            <person name="Aklujkar M."/>
            <person name="Haveman S.A."/>
            <person name="Didonato R.Jr."/>
            <person name="Chertkov O."/>
            <person name="Han C.S."/>
            <person name="Land M.L."/>
            <person name="Brown P."/>
            <person name="Lovley D.R."/>
        </authorList>
    </citation>
    <scope>NUCLEOTIDE SEQUENCE [LARGE SCALE GENOMIC DNA]</scope>
    <source>
        <strain evidence="2">DSM 2380 / NBRC 103641 / GraBd1</strain>
    </source>
</reference>
<dbReference type="HOGENOM" id="CLU_091350_1_0_7"/>
<dbReference type="STRING" id="338963.Pcar_0564"/>
<proteinExistence type="predicted"/>
<dbReference type="eggNOG" id="COG4887">
    <property type="taxonomic scope" value="Bacteria"/>
</dbReference>
<evidence type="ECO:0008006" key="3">
    <source>
        <dbReference type="Google" id="ProtNLM"/>
    </source>
</evidence>
<dbReference type="AlphaFoldDB" id="Q3A723"/>
<dbReference type="EMBL" id="CP000142">
    <property type="protein sequence ID" value="ABA87824.2"/>
    <property type="molecule type" value="Genomic_DNA"/>
</dbReference>
<dbReference type="Pfam" id="PF08901">
    <property type="entry name" value="DUF1847"/>
    <property type="match status" value="1"/>
</dbReference>
<keyword evidence="2" id="KW-1185">Reference proteome</keyword>
<dbReference type="Proteomes" id="UP000002534">
    <property type="component" value="Chromosome"/>
</dbReference>
<dbReference type="OrthoDB" id="9795204at2"/>
<protein>
    <recommendedName>
        <fullName evidence="3">DUF1847 domain-containing protein</fullName>
    </recommendedName>
</protein>
<dbReference type="RefSeq" id="WP_011340262.1">
    <property type="nucleotide sequence ID" value="NC_007498.2"/>
</dbReference>